<organism evidence="1 2">
    <name type="scientific">Homoserinibacter gongjuensis</name>
    <dbReference type="NCBI Taxonomy" id="1162968"/>
    <lineage>
        <taxon>Bacteria</taxon>
        <taxon>Bacillati</taxon>
        <taxon>Actinomycetota</taxon>
        <taxon>Actinomycetes</taxon>
        <taxon>Micrococcales</taxon>
        <taxon>Microbacteriaceae</taxon>
        <taxon>Homoserinibacter</taxon>
    </lineage>
</organism>
<dbReference type="Proteomes" id="UP001157069">
    <property type="component" value="Unassembled WGS sequence"/>
</dbReference>
<keyword evidence="2" id="KW-1185">Reference proteome</keyword>
<reference evidence="2" key="1">
    <citation type="journal article" date="2019" name="Int. J. Syst. Evol. Microbiol.">
        <title>The Global Catalogue of Microorganisms (GCM) 10K type strain sequencing project: providing services to taxonomists for standard genome sequencing and annotation.</title>
        <authorList>
            <consortium name="The Broad Institute Genomics Platform"/>
            <consortium name="The Broad Institute Genome Sequencing Center for Infectious Disease"/>
            <person name="Wu L."/>
            <person name="Ma J."/>
        </authorList>
    </citation>
    <scope>NUCLEOTIDE SEQUENCE [LARGE SCALE GENOMIC DNA]</scope>
    <source>
        <strain evidence="2">NBRC 108755</strain>
    </source>
</reference>
<proteinExistence type="predicted"/>
<dbReference type="EMBL" id="BSVA01000001">
    <property type="protein sequence ID" value="GMA92205.1"/>
    <property type="molecule type" value="Genomic_DNA"/>
</dbReference>
<gene>
    <name evidence="1" type="ORF">GCM10025869_27340</name>
</gene>
<accession>A0ABQ6JV69</accession>
<evidence type="ECO:0000313" key="1">
    <source>
        <dbReference type="EMBL" id="GMA92205.1"/>
    </source>
</evidence>
<name>A0ABQ6JV69_9MICO</name>
<protein>
    <submittedName>
        <fullName evidence="1">Uncharacterized protein</fullName>
    </submittedName>
</protein>
<comment type="caution">
    <text evidence="1">The sequence shown here is derived from an EMBL/GenBank/DDBJ whole genome shotgun (WGS) entry which is preliminary data.</text>
</comment>
<sequence length="78" mass="8394">MLLEVAGRDLGELLGDAHVVLVRRHGEERVGELRGLLGDGLGDLRMGVAHGRDADAAPEVDELVAVDVDEDRPEPRSM</sequence>
<evidence type="ECO:0000313" key="2">
    <source>
        <dbReference type="Proteomes" id="UP001157069"/>
    </source>
</evidence>